<evidence type="ECO:0000313" key="3">
    <source>
        <dbReference type="EMBL" id="OBI77077.1"/>
    </source>
</evidence>
<dbReference type="InterPro" id="IPR036291">
    <property type="entry name" value="NAD(P)-bd_dom_sf"/>
</dbReference>
<evidence type="ECO:0000259" key="2">
    <source>
        <dbReference type="Pfam" id="PF01370"/>
    </source>
</evidence>
<dbReference type="OrthoDB" id="9787292at2"/>
<dbReference type="CDD" id="cd05262">
    <property type="entry name" value="SDR_a7"/>
    <property type="match status" value="1"/>
</dbReference>
<comment type="caution">
    <text evidence="3">The sequence shown here is derived from an EMBL/GenBank/DDBJ whole genome shotgun (WGS) entry which is preliminary data.</text>
</comment>
<dbReference type="EMBL" id="LZKQ01000269">
    <property type="protein sequence ID" value="OBI77077.1"/>
    <property type="molecule type" value="Genomic_DNA"/>
</dbReference>
<dbReference type="SUPFAM" id="SSF51735">
    <property type="entry name" value="NAD(P)-binding Rossmann-fold domains"/>
    <property type="match status" value="1"/>
</dbReference>
<feature type="region of interest" description="Disordered" evidence="1">
    <location>
        <begin position="111"/>
        <end position="133"/>
    </location>
</feature>
<evidence type="ECO:0000256" key="1">
    <source>
        <dbReference type="SAM" id="MobiDB-lite"/>
    </source>
</evidence>
<dbReference type="GO" id="GO:0004029">
    <property type="term" value="F:aldehyde dehydrogenase (NAD+) activity"/>
    <property type="evidence" value="ECO:0007669"/>
    <property type="project" value="TreeGrafter"/>
</dbReference>
<dbReference type="InterPro" id="IPR051783">
    <property type="entry name" value="NAD(P)-dependent_oxidoreduct"/>
</dbReference>
<gene>
    <name evidence="3" type="ORF">A9X01_02960</name>
</gene>
<protein>
    <submittedName>
        <fullName evidence="3">3-beta hydroxysteroid dehydrogenase</fullName>
    </submittedName>
</protein>
<dbReference type="PANTHER" id="PTHR48079:SF9">
    <property type="entry name" value="PUTATIVE-RELATED"/>
    <property type="match status" value="1"/>
</dbReference>
<dbReference type="PANTHER" id="PTHR48079">
    <property type="entry name" value="PROTEIN YEEZ"/>
    <property type="match status" value="1"/>
</dbReference>
<evidence type="ECO:0000313" key="4">
    <source>
        <dbReference type="Proteomes" id="UP000093795"/>
    </source>
</evidence>
<dbReference type="GO" id="GO:0005737">
    <property type="term" value="C:cytoplasm"/>
    <property type="evidence" value="ECO:0007669"/>
    <property type="project" value="TreeGrafter"/>
</dbReference>
<dbReference type="Gene3D" id="3.40.50.720">
    <property type="entry name" value="NAD(P)-binding Rossmann-like Domain"/>
    <property type="match status" value="1"/>
</dbReference>
<name>A0A1A3BSS0_MYCAS</name>
<proteinExistence type="predicted"/>
<feature type="domain" description="NAD-dependent epimerase/dehydratase" evidence="2">
    <location>
        <begin position="3"/>
        <end position="215"/>
    </location>
</feature>
<organism evidence="3 4">
    <name type="scientific">Mycobacterium asiaticum</name>
    <dbReference type="NCBI Taxonomy" id="1790"/>
    <lineage>
        <taxon>Bacteria</taxon>
        <taxon>Bacillati</taxon>
        <taxon>Actinomycetota</taxon>
        <taxon>Actinomycetes</taxon>
        <taxon>Mycobacteriales</taxon>
        <taxon>Mycobacteriaceae</taxon>
        <taxon>Mycobacterium</taxon>
    </lineage>
</organism>
<dbReference type="Proteomes" id="UP000093795">
    <property type="component" value="Unassembled WGS sequence"/>
</dbReference>
<dbReference type="RefSeq" id="WP_065122871.1">
    <property type="nucleotide sequence ID" value="NZ_LZKQ01000269.1"/>
</dbReference>
<reference evidence="3 4" key="1">
    <citation type="submission" date="2016-06" db="EMBL/GenBank/DDBJ databases">
        <authorList>
            <person name="Kjaerup R.B."/>
            <person name="Dalgaard T.S."/>
            <person name="Juul-Madsen H.R."/>
        </authorList>
    </citation>
    <scope>NUCLEOTIDE SEQUENCE [LARGE SCALE GENOMIC DNA]</scope>
    <source>
        <strain evidence="3 4">1081914.2</strain>
    </source>
</reference>
<accession>A0A1A3BSS0</accession>
<dbReference type="Pfam" id="PF01370">
    <property type="entry name" value="Epimerase"/>
    <property type="match status" value="1"/>
</dbReference>
<sequence>MHVFVTGGTGTIGSPVITELLGSGHTVLALARSDSSEALLKRAGAETLRGGLSDLDVLRTGVKQADGVIHLAFGRDYGSAEALARSVAEESAALAAMGDELVGSDRPIVTASGTPWAPERASTEADPLQTEGPVGGRARAVMALLELASSGVRSSAVRLPRTVHNEGKGGFAGLLTEAARANGVVGYPGDGAQRWPAVHARDAAVLFRLALEGAPAGTAWHAVNDEGVAVRDIADVIGRRLGLPVQPVPHEHFGPFGPLFAMDQPATSRYTREVLGWRPRHPRLLDDLENIQA</sequence>
<dbReference type="AlphaFoldDB" id="A0A1A3BSS0"/>
<dbReference type="InterPro" id="IPR001509">
    <property type="entry name" value="Epimerase_deHydtase"/>
</dbReference>